<sequence>MKDKQSRSRGNAYSAPIYQRLPIGYTKLGPTLTVLYNKEGSVYGGYTGLSWQSSKLLLDITDDAHFYISPICLVAGHGPIFGNRSSPDLYTFFGEIQKSFSEEYNLNGNMDTKFGKNYKTGGTTSKEVNHGHIRVTELEVYAVKDGQRQKPNLPTTWRKSAEWGPKLLGSLKEDARVNRASEIWCHLFFAGEYHTGQELVETRKQMTSTSLISNDDADFQHRSKLSNKRTALYLFWTIDKLCDKTDENVSNTFISPTVKEVVEKVSELFKFPRNNIWPIKNYEEKVESDENVNILALLAVRQILFFVEDYLENMKVKQSRGSQKGKAKQAECELFGSDTA</sequence>
<evidence type="ECO:0000313" key="2">
    <source>
        <dbReference type="Proteomes" id="UP001164746"/>
    </source>
</evidence>
<dbReference type="Proteomes" id="UP001164746">
    <property type="component" value="Chromosome 1"/>
</dbReference>
<proteinExistence type="predicted"/>
<keyword evidence="2" id="KW-1185">Reference proteome</keyword>
<reference evidence="1" key="1">
    <citation type="submission" date="2022-11" db="EMBL/GenBank/DDBJ databases">
        <title>Centuries of genome instability and evolution in soft-shell clam transmissible cancer (bioRxiv).</title>
        <authorList>
            <person name="Hart S.F.M."/>
            <person name="Yonemitsu M.A."/>
            <person name="Giersch R.M."/>
            <person name="Beal B.F."/>
            <person name="Arriagada G."/>
            <person name="Davis B.W."/>
            <person name="Ostrander E.A."/>
            <person name="Goff S.P."/>
            <person name="Metzger M.J."/>
        </authorList>
    </citation>
    <scope>NUCLEOTIDE SEQUENCE</scope>
    <source>
        <strain evidence="1">MELC-2E11</strain>
        <tissue evidence="1">Siphon/mantle</tissue>
    </source>
</reference>
<protein>
    <submittedName>
        <fullName evidence="1">Uncharacterized protein</fullName>
    </submittedName>
</protein>
<dbReference type="EMBL" id="CP111012">
    <property type="protein sequence ID" value="WAQ94449.1"/>
    <property type="molecule type" value="Genomic_DNA"/>
</dbReference>
<organism evidence="1 2">
    <name type="scientific">Mya arenaria</name>
    <name type="common">Soft-shell clam</name>
    <dbReference type="NCBI Taxonomy" id="6604"/>
    <lineage>
        <taxon>Eukaryota</taxon>
        <taxon>Metazoa</taxon>
        <taxon>Spiralia</taxon>
        <taxon>Lophotrochozoa</taxon>
        <taxon>Mollusca</taxon>
        <taxon>Bivalvia</taxon>
        <taxon>Autobranchia</taxon>
        <taxon>Heteroconchia</taxon>
        <taxon>Euheterodonta</taxon>
        <taxon>Imparidentia</taxon>
        <taxon>Neoheterodontei</taxon>
        <taxon>Myida</taxon>
        <taxon>Myoidea</taxon>
        <taxon>Myidae</taxon>
        <taxon>Mya</taxon>
    </lineage>
</organism>
<accession>A0ABY7DAV4</accession>
<gene>
    <name evidence="1" type="ORF">MAR_006920</name>
</gene>
<evidence type="ECO:0000313" key="1">
    <source>
        <dbReference type="EMBL" id="WAQ94449.1"/>
    </source>
</evidence>
<name>A0ABY7DAV4_MYAAR</name>